<dbReference type="AlphaFoldDB" id="A0AAD6PQV1"/>
<name>A0AAD6PQV1_9ROSI</name>
<protein>
    <submittedName>
        <fullName evidence="1">Uncharacterized protein</fullName>
    </submittedName>
</protein>
<organism evidence="1 2">
    <name type="scientific">Populus alba x Populus x berolinensis</name>
    <dbReference type="NCBI Taxonomy" id="444605"/>
    <lineage>
        <taxon>Eukaryota</taxon>
        <taxon>Viridiplantae</taxon>
        <taxon>Streptophyta</taxon>
        <taxon>Embryophyta</taxon>
        <taxon>Tracheophyta</taxon>
        <taxon>Spermatophyta</taxon>
        <taxon>Magnoliopsida</taxon>
        <taxon>eudicotyledons</taxon>
        <taxon>Gunneridae</taxon>
        <taxon>Pentapetalae</taxon>
        <taxon>rosids</taxon>
        <taxon>fabids</taxon>
        <taxon>Malpighiales</taxon>
        <taxon>Salicaceae</taxon>
        <taxon>Saliceae</taxon>
        <taxon>Populus</taxon>
    </lineage>
</organism>
<reference evidence="1 2" key="1">
    <citation type="journal article" date="2023" name="Mol. Ecol. Resour.">
        <title>Chromosome-level genome assembly of a triploid poplar Populus alba 'Berolinensis'.</title>
        <authorList>
            <person name="Chen S."/>
            <person name="Yu Y."/>
            <person name="Wang X."/>
            <person name="Wang S."/>
            <person name="Zhang T."/>
            <person name="Zhou Y."/>
            <person name="He R."/>
            <person name="Meng N."/>
            <person name="Wang Y."/>
            <person name="Liu W."/>
            <person name="Liu Z."/>
            <person name="Liu J."/>
            <person name="Guo Q."/>
            <person name="Huang H."/>
            <person name="Sederoff R.R."/>
            <person name="Wang G."/>
            <person name="Qu G."/>
            <person name="Chen S."/>
        </authorList>
    </citation>
    <scope>NUCLEOTIDE SEQUENCE [LARGE SCALE GENOMIC DNA]</scope>
    <source>
        <strain evidence="1">SC-2020</strain>
    </source>
</reference>
<dbReference type="EMBL" id="JAQIZT010000018">
    <property type="protein sequence ID" value="KAJ6957808.1"/>
    <property type="molecule type" value="Genomic_DNA"/>
</dbReference>
<proteinExistence type="predicted"/>
<accession>A0AAD6PQV1</accession>
<sequence length="65" mass="7438">MLFPSLASCSWHSWSLVSVKARLLPLQKAHLMTARRLIKELLTSFSCWLLQSHISSIDVFSLRPV</sequence>
<evidence type="ECO:0000313" key="2">
    <source>
        <dbReference type="Proteomes" id="UP001164929"/>
    </source>
</evidence>
<gene>
    <name evidence="1" type="ORF">NC653_039702</name>
</gene>
<comment type="caution">
    <text evidence="1">The sequence shown here is derived from an EMBL/GenBank/DDBJ whole genome shotgun (WGS) entry which is preliminary data.</text>
</comment>
<evidence type="ECO:0000313" key="1">
    <source>
        <dbReference type="EMBL" id="KAJ6957808.1"/>
    </source>
</evidence>
<keyword evidence="2" id="KW-1185">Reference proteome</keyword>
<dbReference type="Proteomes" id="UP001164929">
    <property type="component" value="Chromosome 18"/>
</dbReference>